<dbReference type="InterPro" id="IPR006144">
    <property type="entry name" value="Secretion_HlyD_CS"/>
</dbReference>
<feature type="domain" description="AprE-like beta-barrel" evidence="12">
    <location>
        <begin position="330"/>
        <end position="418"/>
    </location>
</feature>
<feature type="coiled-coil region" evidence="10">
    <location>
        <begin position="100"/>
        <end position="127"/>
    </location>
</feature>
<dbReference type="Gene3D" id="2.40.50.100">
    <property type="match status" value="1"/>
</dbReference>
<evidence type="ECO:0000256" key="8">
    <source>
        <dbReference type="ARBA" id="ARBA00023136"/>
    </source>
</evidence>
<dbReference type="PANTHER" id="PTHR30386:SF17">
    <property type="entry name" value="ALKALINE PROTEASE SECRETION PROTEIN APRE"/>
    <property type="match status" value="1"/>
</dbReference>
<keyword evidence="6 9" id="KW-0812">Transmembrane</keyword>
<comment type="similarity">
    <text evidence="2 9">Belongs to the membrane fusion protein (MFP) (TC 8.A.1) family.</text>
</comment>
<evidence type="ECO:0000313" key="14">
    <source>
        <dbReference type="Proteomes" id="UP000009881"/>
    </source>
</evidence>
<dbReference type="NCBIfam" id="TIGR01843">
    <property type="entry name" value="type_I_hlyD"/>
    <property type="match status" value="1"/>
</dbReference>
<evidence type="ECO:0000256" key="4">
    <source>
        <dbReference type="ARBA" id="ARBA00022475"/>
    </source>
</evidence>
<dbReference type="Pfam" id="PF25994">
    <property type="entry name" value="HH_AprE"/>
    <property type="match status" value="1"/>
</dbReference>
<keyword evidence="5 9" id="KW-0997">Cell inner membrane</keyword>
<keyword evidence="4 9" id="KW-1003">Cell membrane</keyword>
<dbReference type="Proteomes" id="UP000009881">
    <property type="component" value="Unassembled WGS sequence"/>
</dbReference>
<dbReference type="GO" id="GO:0009306">
    <property type="term" value="P:protein secretion"/>
    <property type="evidence" value="ECO:0007669"/>
    <property type="project" value="InterPro"/>
</dbReference>
<evidence type="ECO:0000256" key="1">
    <source>
        <dbReference type="ARBA" id="ARBA00004377"/>
    </source>
</evidence>
<dbReference type="RefSeq" id="WP_009540226.1">
    <property type="nucleotide sequence ID" value="NZ_ANHY01000007.1"/>
</dbReference>
<dbReference type="AlphaFoldDB" id="K9HQS2"/>
<reference evidence="13 14" key="1">
    <citation type="journal article" date="2013" name="Genome Announc.">
        <title>Draft Genome Sequence of an Alphaproteobacterium, Caenispirillum salinarum AK4(T), Isolated from a Solar Saltern.</title>
        <authorList>
            <person name="Khatri I."/>
            <person name="Singh A."/>
            <person name="Korpole S."/>
            <person name="Pinnaka A.K."/>
            <person name="Subramanian S."/>
        </authorList>
    </citation>
    <scope>NUCLEOTIDE SEQUENCE [LARGE SCALE GENOMIC DNA]</scope>
    <source>
        <strain evidence="13 14">AK4</strain>
    </source>
</reference>
<dbReference type="PANTHER" id="PTHR30386">
    <property type="entry name" value="MEMBRANE FUSION SUBUNIT OF EMRAB-TOLC MULTIDRUG EFFLUX PUMP"/>
    <property type="match status" value="1"/>
</dbReference>
<dbReference type="Gene3D" id="2.40.30.170">
    <property type="match status" value="1"/>
</dbReference>
<dbReference type="EMBL" id="ANHY01000007">
    <property type="protein sequence ID" value="EKV30781.1"/>
    <property type="molecule type" value="Genomic_DNA"/>
</dbReference>
<feature type="coiled-coil region" evidence="10">
    <location>
        <begin position="217"/>
        <end position="294"/>
    </location>
</feature>
<comment type="caution">
    <text evidence="13">The sequence shown here is derived from an EMBL/GenBank/DDBJ whole genome shotgun (WGS) entry which is preliminary data.</text>
</comment>
<evidence type="ECO:0000259" key="11">
    <source>
        <dbReference type="Pfam" id="PF25994"/>
    </source>
</evidence>
<dbReference type="SUPFAM" id="SSF111369">
    <property type="entry name" value="HlyD-like secretion proteins"/>
    <property type="match status" value="2"/>
</dbReference>
<keyword evidence="7 9" id="KW-1133">Transmembrane helix</keyword>
<evidence type="ECO:0000256" key="7">
    <source>
        <dbReference type="ARBA" id="ARBA00022989"/>
    </source>
</evidence>
<keyword evidence="3 9" id="KW-0813">Transport</keyword>
<dbReference type="PRINTS" id="PR01490">
    <property type="entry name" value="RTXTOXIND"/>
</dbReference>
<accession>K9HQS2</accession>
<keyword evidence="14" id="KW-1185">Reference proteome</keyword>
<comment type="subcellular location">
    <subcellularLocation>
        <location evidence="1 9">Cell inner membrane</location>
        <topology evidence="1 9">Single-pass membrane protein</topology>
    </subcellularLocation>
</comment>
<dbReference type="InterPro" id="IPR058982">
    <property type="entry name" value="Beta-barrel_AprE"/>
</dbReference>
<dbReference type="InterPro" id="IPR050739">
    <property type="entry name" value="MFP"/>
</dbReference>
<dbReference type="GO" id="GO:0005886">
    <property type="term" value="C:plasma membrane"/>
    <property type="evidence" value="ECO:0007669"/>
    <property type="project" value="UniProtKB-SubCell"/>
</dbReference>
<feature type="transmembrane region" description="Helical" evidence="9">
    <location>
        <begin position="21"/>
        <end position="40"/>
    </location>
</feature>
<protein>
    <recommendedName>
        <fullName evidence="9">Membrane fusion protein (MFP) family protein</fullName>
    </recommendedName>
</protein>
<evidence type="ECO:0000256" key="9">
    <source>
        <dbReference type="RuleBase" id="RU365093"/>
    </source>
</evidence>
<dbReference type="InterPro" id="IPR010129">
    <property type="entry name" value="T1SS_HlyD"/>
</dbReference>
<dbReference type="Pfam" id="PF26002">
    <property type="entry name" value="Beta-barrel_AprE"/>
    <property type="match status" value="1"/>
</dbReference>
<evidence type="ECO:0000259" key="12">
    <source>
        <dbReference type="Pfam" id="PF26002"/>
    </source>
</evidence>
<dbReference type="STRING" id="1238182.C882_4118"/>
<proteinExistence type="inferred from homology"/>
<name>K9HQS2_9PROT</name>
<organism evidence="13 14">
    <name type="scientific">Caenispirillum salinarum AK4</name>
    <dbReference type="NCBI Taxonomy" id="1238182"/>
    <lineage>
        <taxon>Bacteria</taxon>
        <taxon>Pseudomonadati</taxon>
        <taxon>Pseudomonadota</taxon>
        <taxon>Alphaproteobacteria</taxon>
        <taxon>Rhodospirillales</taxon>
        <taxon>Novispirillaceae</taxon>
        <taxon>Caenispirillum</taxon>
    </lineage>
</organism>
<keyword evidence="8 9" id="KW-0472">Membrane</keyword>
<evidence type="ECO:0000313" key="13">
    <source>
        <dbReference type="EMBL" id="EKV30781.1"/>
    </source>
</evidence>
<evidence type="ECO:0000256" key="3">
    <source>
        <dbReference type="ARBA" id="ARBA00022448"/>
    </source>
</evidence>
<dbReference type="PROSITE" id="PS00543">
    <property type="entry name" value="HLYD_FAMILY"/>
    <property type="match status" value="1"/>
</dbReference>
<evidence type="ECO:0000256" key="6">
    <source>
        <dbReference type="ARBA" id="ARBA00022692"/>
    </source>
</evidence>
<sequence length="441" mass="46490">MTDHPEMPEMHDPAASIRGPVIAGLVIVGLSFVGFGGWAATAPLAGAVAAPGVIAVEGGRKAVQHMEGGVVSAVLVAEGDRVAEGQVLARIDPVQASASVRRLTDRHNAARARVARLEAQREAAAAVAFPPDLTALAEADPVLSGVLEAERRAFAEAREALAGETEMTAGRLAQVREEIAALEATAVARAKEKRLLEEELAGIRDLHAKGLVTATRVRSLERGLAHLEGQEAQAEADRARAESSATEAELKLAQVHRAAREEAAAALRDARLEVADAAAQLQAAEDVLARTEVRAPRAGVVQGLAAQTVGGVVKPGQTLMEIVPDDQTLQIAARVPPTDIERVHVGQETEIRFPGLHDRNLPLLTGAVDVVPGDSQQDERTGMAFYNVTVSVPSGRVEGATDHVLKPGMPAEVMILTGERTLLDYLMKPLRSALDKALIEE</sequence>
<gene>
    <name evidence="13" type="ORF">C882_4118</name>
</gene>
<evidence type="ECO:0000256" key="10">
    <source>
        <dbReference type="SAM" id="Coils"/>
    </source>
</evidence>
<dbReference type="eggNOG" id="COG0845">
    <property type="taxonomic scope" value="Bacteria"/>
</dbReference>
<dbReference type="OrthoDB" id="9810980at2"/>
<evidence type="ECO:0000256" key="5">
    <source>
        <dbReference type="ARBA" id="ARBA00022519"/>
    </source>
</evidence>
<keyword evidence="10" id="KW-0175">Coiled coil</keyword>
<evidence type="ECO:0000256" key="2">
    <source>
        <dbReference type="ARBA" id="ARBA00009477"/>
    </source>
</evidence>
<dbReference type="InterPro" id="IPR058781">
    <property type="entry name" value="HH_AprE-like"/>
</dbReference>
<feature type="domain" description="AprE-like long alpha-helical hairpin" evidence="11">
    <location>
        <begin position="96"/>
        <end position="287"/>
    </location>
</feature>